<comment type="caution">
    <text evidence="1">The sequence shown here is derived from an EMBL/GenBank/DDBJ whole genome shotgun (WGS) entry which is preliminary data.</text>
</comment>
<dbReference type="OrthoDB" id="7838543at2"/>
<name>A0A086P5Z4_SPHHM</name>
<keyword evidence="2" id="KW-1185">Reference proteome</keyword>
<dbReference type="EMBL" id="JFZA02000046">
    <property type="protein sequence ID" value="KFG88812.1"/>
    <property type="molecule type" value="Genomic_DNA"/>
</dbReference>
<dbReference type="Proteomes" id="UP000024284">
    <property type="component" value="Unassembled WGS sequence"/>
</dbReference>
<sequence length="186" mass="20344">MTTANASQDGKAHLTIRLDRATLDAFDALAEGRGGRSALLRAVLAQVLRQAADAPLMQPQAERSTNRVTISLTDAEMAVLETRAAERGTDRAGWVKALTRRHLGLKGSVDAGIRESLRLVRKQLQRIGRNLNQATRAGNAVALADNGLQIEGELRRIIEMRQEVNDQIVALGEALRSDLNYWKVAD</sequence>
<organism evidence="1 2">
    <name type="scientific">Sphingobium herbicidovorans (strain ATCC 700291 / DSM 11019 / CCUG 56400 / KCTC 2939 / LMG 18315 / NBRC 16415 / MH)</name>
    <name type="common">Sphingomonas herbicidovorans</name>
    <dbReference type="NCBI Taxonomy" id="1219045"/>
    <lineage>
        <taxon>Bacteria</taxon>
        <taxon>Pseudomonadati</taxon>
        <taxon>Pseudomonadota</taxon>
        <taxon>Alphaproteobacteria</taxon>
        <taxon>Sphingomonadales</taxon>
        <taxon>Sphingomonadaceae</taxon>
        <taxon>Sphingobium</taxon>
    </lineage>
</organism>
<dbReference type="eggNOG" id="ENOG50330VM">
    <property type="taxonomic scope" value="Bacteria"/>
</dbReference>
<accession>A0A086P5Z4</accession>
<dbReference type="AlphaFoldDB" id="A0A086P5Z4"/>
<dbReference type="RefSeq" id="WP_051908545.1">
    <property type="nucleotide sequence ID" value="NZ_BCZD01000055.1"/>
</dbReference>
<proteinExistence type="predicted"/>
<gene>
    <name evidence="1" type="ORF">BV98_003406</name>
</gene>
<evidence type="ECO:0000313" key="2">
    <source>
        <dbReference type="Proteomes" id="UP000024284"/>
    </source>
</evidence>
<protein>
    <submittedName>
        <fullName evidence="1">MobC-like protein</fullName>
    </submittedName>
</protein>
<evidence type="ECO:0000313" key="1">
    <source>
        <dbReference type="EMBL" id="KFG88812.1"/>
    </source>
</evidence>
<dbReference type="PATRIC" id="fig|1219045.3.peg.3465"/>
<reference evidence="1" key="1">
    <citation type="submission" date="2014-08" db="EMBL/GenBank/DDBJ databases">
        <title>Draft genome sequences of Sphingobium herbicidovorans.</title>
        <authorList>
            <person name="Gan H.M."/>
            <person name="Gan H.Y."/>
            <person name="Savka M.A."/>
        </authorList>
    </citation>
    <scope>NUCLEOTIDE SEQUENCE [LARGE SCALE GENOMIC DNA]</scope>
    <source>
        <strain evidence="1">NBRC 16415</strain>
    </source>
</reference>
<dbReference type="STRING" id="76947.GCA_002080435_03530"/>